<keyword evidence="2" id="KW-0446">Lipid-binding</keyword>
<keyword evidence="5" id="KW-1185">Reference proteome</keyword>
<sequence length="81" mass="9303">MSGMSFEVAAQKMRELKGVAEADMEELYGLYKQATVGDNNKDRPGILSLMERRKWDAWTKKKGMSQEKAKEEYIKKAESLL</sequence>
<reference evidence="6" key="1">
    <citation type="submission" date="2017-02" db="UniProtKB">
        <authorList>
            <consortium name="WormBaseParasite"/>
        </authorList>
    </citation>
    <scope>IDENTIFICATION</scope>
</reference>
<reference evidence="4 5" key="2">
    <citation type="submission" date="2018-11" db="EMBL/GenBank/DDBJ databases">
        <authorList>
            <consortium name="Pathogen Informatics"/>
        </authorList>
    </citation>
    <scope>NUCLEOTIDE SEQUENCE [LARGE SCALE GENOMIC DNA]</scope>
</reference>
<proteinExistence type="inferred from homology"/>
<dbReference type="AlphaFoldDB" id="A0A0R3TQM0"/>
<dbReference type="PANTHER" id="PTHR23310:SF62">
    <property type="entry name" value="ACYL-COA BINDING PROTEIN 1, ISOFORM A"/>
    <property type="match status" value="1"/>
</dbReference>
<evidence type="ECO:0000256" key="1">
    <source>
        <dbReference type="ARBA" id="ARBA00005567"/>
    </source>
</evidence>
<dbReference type="OrthoDB" id="346910at2759"/>
<dbReference type="Proteomes" id="UP000278807">
    <property type="component" value="Unassembled WGS sequence"/>
</dbReference>
<dbReference type="InterPro" id="IPR000582">
    <property type="entry name" value="Acyl-CoA-binding_protein"/>
</dbReference>
<dbReference type="WBParaSite" id="HNAJ_0000984501-mRNA-1">
    <property type="protein sequence ID" value="HNAJ_0000984501-mRNA-1"/>
    <property type="gene ID" value="HNAJ_0000984501"/>
</dbReference>
<dbReference type="PANTHER" id="PTHR23310">
    <property type="entry name" value="ACYL-COA-BINDING PROTEIN, ACBP"/>
    <property type="match status" value="1"/>
</dbReference>
<dbReference type="STRING" id="102285.A0A0R3TQM0"/>
<evidence type="ECO:0000256" key="2">
    <source>
        <dbReference type="ARBA" id="ARBA00023121"/>
    </source>
</evidence>
<feature type="domain" description="ACB" evidence="3">
    <location>
        <begin position="2"/>
        <end position="81"/>
    </location>
</feature>
<dbReference type="Gene3D" id="1.20.80.10">
    <property type="match status" value="1"/>
</dbReference>
<dbReference type="GO" id="GO:0006631">
    <property type="term" value="P:fatty acid metabolic process"/>
    <property type="evidence" value="ECO:0007669"/>
    <property type="project" value="TreeGrafter"/>
</dbReference>
<dbReference type="EMBL" id="UZAE01012769">
    <property type="protein sequence ID" value="VDO06562.1"/>
    <property type="molecule type" value="Genomic_DNA"/>
</dbReference>
<dbReference type="PROSITE" id="PS51228">
    <property type="entry name" value="ACB_2"/>
    <property type="match status" value="1"/>
</dbReference>
<evidence type="ECO:0000313" key="6">
    <source>
        <dbReference type="WBParaSite" id="HNAJ_0000984501-mRNA-1"/>
    </source>
</evidence>
<protein>
    <submittedName>
        <fullName evidence="6">ACB domain-containing protein</fullName>
    </submittedName>
</protein>
<accession>A0A0R3TQM0</accession>
<organism evidence="6">
    <name type="scientific">Rodentolepis nana</name>
    <name type="common">Dwarf tapeworm</name>
    <name type="synonym">Hymenolepis nana</name>
    <dbReference type="NCBI Taxonomy" id="102285"/>
    <lineage>
        <taxon>Eukaryota</taxon>
        <taxon>Metazoa</taxon>
        <taxon>Spiralia</taxon>
        <taxon>Lophotrochozoa</taxon>
        <taxon>Platyhelminthes</taxon>
        <taxon>Cestoda</taxon>
        <taxon>Eucestoda</taxon>
        <taxon>Cyclophyllidea</taxon>
        <taxon>Hymenolepididae</taxon>
        <taxon>Rodentolepis</taxon>
    </lineage>
</organism>
<evidence type="ECO:0000313" key="4">
    <source>
        <dbReference type="EMBL" id="VDO06562.1"/>
    </source>
</evidence>
<dbReference type="PROSITE" id="PS00880">
    <property type="entry name" value="ACB_1"/>
    <property type="match status" value="1"/>
</dbReference>
<gene>
    <name evidence="4" type="ORF">HNAJ_LOCUS9840</name>
</gene>
<comment type="similarity">
    <text evidence="1">Belongs to the ACBP family.</text>
</comment>
<dbReference type="InterPro" id="IPR035984">
    <property type="entry name" value="Acyl-CoA-binding_sf"/>
</dbReference>
<dbReference type="SUPFAM" id="SSF47027">
    <property type="entry name" value="Acyl-CoA binding protein"/>
    <property type="match status" value="1"/>
</dbReference>
<dbReference type="PRINTS" id="PR00689">
    <property type="entry name" value="ACOABINDINGP"/>
</dbReference>
<dbReference type="InterPro" id="IPR022408">
    <property type="entry name" value="Acyl-CoA-binding_prot_CS"/>
</dbReference>
<evidence type="ECO:0000259" key="3">
    <source>
        <dbReference type="PROSITE" id="PS51228"/>
    </source>
</evidence>
<dbReference type="Pfam" id="PF00887">
    <property type="entry name" value="ACBP"/>
    <property type="match status" value="1"/>
</dbReference>
<name>A0A0R3TQM0_RODNA</name>
<dbReference type="GO" id="GO:0000062">
    <property type="term" value="F:fatty-acyl-CoA binding"/>
    <property type="evidence" value="ECO:0007669"/>
    <property type="project" value="InterPro"/>
</dbReference>
<evidence type="ECO:0000313" key="5">
    <source>
        <dbReference type="Proteomes" id="UP000278807"/>
    </source>
</evidence>
<dbReference type="InterPro" id="IPR014352">
    <property type="entry name" value="FERM/acyl-CoA-bd_prot_sf"/>
</dbReference>